<evidence type="ECO:0000256" key="1">
    <source>
        <dbReference type="SAM" id="Coils"/>
    </source>
</evidence>
<dbReference type="Pfam" id="PF11199">
    <property type="entry name" value="DUF2891"/>
    <property type="match status" value="1"/>
</dbReference>
<evidence type="ECO:0000313" key="2">
    <source>
        <dbReference type="EMBL" id="MFC3193995.1"/>
    </source>
</evidence>
<organism evidence="2 3">
    <name type="scientific">Marinicella sediminis</name>
    <dbReference type="NCBI Taxonomy" id="1792834"/>
    <lineage>
        <taxon>Bacteria</taxon>
        <taxon>Pseudomonadati</taxon>
        <taxon>Pseudomonadota</taxon>
        <taxon>Gammaproteobacteria</taxon>
        <taxon>Lysobacterales</taxon>
        <taxon>Marinicellaceae</taxon>
        <taxon>Marinicella</taxon>
    </lineage>
</organism>
<dbReference type="InterPro" id="IPR021365">
    <property type="entry name" value="DUF2891"/>
</dbReference>
<keyword evidence="1" id="KW-0175">Coiled coil</keyword>
<sequence length="545" mass="62146">MNKAPLLLLIVTTLLQAEPVNSPQNWLISALYDDQKHRTAISQLNRSESRNQDLMTQLQASQHELDQHNQQVLQLVIDELGHWPGIQDVGEGAAKISLILFKRSSLEQQAKYLPMVLQQVKQNNLPAQWYAELSDHYLMSGNSPQHYGHLMARSTSNGQQILYPIDDLQTVNNRRRTIGLDSLQSQMGQRNWLLRVNNQQTNNAKLSSPEPVMKMAQLALKCLDQIYPNSVKHVLNSAEDARPPDELYPAFFGCFDWHSSVHGHWLLARVARLFPNHPESAAIIQRLDNHFTSERMAAELRYFQQPGRQGFERPYGLAWFLQLYTEINNWQHPQAKQWLAAMQPLKDHVVHQLSDWIPKLAYPIRGGEHSQTAFAFGMAHDYASQTGDQALLSLINEHSLRLYAGDRRCPVNYEPSGHDFLSPCLAEGDLMRRVMTATEFKIWLKRFLPGIRKDKNWLPVAQVTDRIDGKLAHLDGLNLSRAWMLEGIAYALPDNDKRREKLLKIADQHASAGLAGVTGEHYAGGHWLGSFATYYLTQRGLPVHH</sequence>
<accession>A0ABV7J7D2</accession>
<proteinExistence type="predicted"/>
<gene>
    <name evidence="2" type="ORF">ACFODZ_07060</name>
</gene>
<evidence type="ECO:0000313" key="3">
    <source>
        <dbReference type="Proteomes" id="UP001595533"/>
    </source>
</evidence>
<dbReference type="Proteomes" id="UP001595533">
    <property type="component" value="Unassembled WGS sequence"/>
</dbReference>
<reference evidence="3" key="1">
    <citation type="journal article" date="2019" name="Int. J. Syst. Evol. Microbiol.">
        <title>The Global Catalogue of Microorganisms (GCM) 10K type strain sequencing project: providing services to taxonomists for standard genome sequencing and annotation.</title>
        <authorList>
            <consortium name="The Broad Institute Genomics Platform"/>
            <consortium name="The Broad Institute Genome Sequencing Center for Infectious Disease"/>
            <person name="Wu L."/>
            <person name="Ma J."/>
        </authorList>
    </citation>
    <scope>NUCLEOTIDE SEQUENCE [LARGE SCALE GENOMIC DNA]</scope>
    <source>
        <strain evidence="3">KCTC 42953</strain>
    </source>
</reference>
<keyword evidence="3" id="KW-1185">Reference proteome</keyword>
<dbReference type="EMBL" id="JBHRTS010000003">
    <property type="protein sequence ID" value="MFC3193995.1"/>
    <property type="molecule type" value="Genomic_DNA"/>
</dbReference>
<feature type="coiled-coil region" evidence="1">
    <location>
        <begin position="44"/>
        <end position="71"/>
    </location>
</feature>
<comment type="caution">
    <text evidence="2">The sequence shown here is derived from an EMBL/GenBank/DDBJ whole genome shotgun (WGS) entry which is preliminary data.</text>
</comment>
<dbReference type="RefSeq" id="WP_198538235.1">
    <property type="nucleotide sequence ID" value="NZ_JBHRTS010000003.1"/>
</dbReference>
<protein>
    <submittedName>
        <fullName evidence="2">DUF2891 domain-containing protein</fullName>
    </submittedName>
</protein>
<name>A0ABV7J7D2_9GAMM</name>